<reference evidence="9 10" key="1">
    <citation type="submission" date="2019-03" db="EMBL/GenBank/DDBJ databases">
        <title>Genomic Encyclopedia of Type Strains, Phase III (KMG-III): the genomes of soil and plant-associated and newly described type strains.</title>
        <authorList>
            <person name="Whitman W."/>
        </authorList>
    </citation>
    <scope>NUCLEOTIDE SEQUENCE [LARGE SCALE GENOMIC DNA]</scope>
    <source>
        <strain evidence="9 10">CGMCC 1.7002</strain>
    </source>
</reference>
<dbReference type="InterPro" id="IPR011701">
    <property type="entry name" value="MFS"/>
</dbReference>
<evidence type="ECO:0000256" key="4">
    <source>
        <dbReference type="ARBA" id="ARBA00022692"/>
    </source>
</evidence>
<dbReference type="GO" id="GO:0022857">
    <property type="term" value="F:transmembrane transporter activity"/>
    <property type="evidence" value="ECO:0007669"/>
    <property type="project" value="InterPro"/>
</dbReference>
<feature type="transmembrane region" description="Helical" evidence="7">
    <location>
        <begin position="12"/>
        <end position="35"/>
    </location>
</feature>
<accession>A0A4R6W1D8</accession>
<keyword evidence="3" id="KW-1003">Cell membrane</keyword>
<keyword evidence="4 7" id="KW-0812">Transmembrane</keyword>
<feature type="transmembrane region" description="Helical" evidence="7">
    <location>
        <begin position="371"/>
        <end position="391"/>
    </location>
</feature>
<dbReference type="GO" id="GO:0005886">
    <property type="term" value="C:plasma membrane"/>
    <property type="evidence" value="ECO:0007669"/>
    <property type="project" value="UniProtKB-SubCell"/>
</dbReference>
<dbReference type="OrthoDB" id="9784658at2"/>
<dbReference type="InterPro" id="IPR020846">
    <property type="entry name" value="MFS_dom"/>
</dbReference>
<evidence type="ECO:0000256" key="7">
    <source>
        <dbReference type="SAM" id="Phobius"/>
    </source>
</evidence>
<sequence length="397" mass="43118">MLVHKLRAIPRPAYIFGFANFVIATGAFVFPFMALMLSQKLGFSATATGLIVYGVFSAQFPGQMLGGWLTDKFGPKPVYITALSIEAIITFTTGFFAESVALIGFLFFISLAHGTMVPAMQAWQADFSTPKNRKLVYAVSYYGWNVGYAFGPAIGGLLFADYFRFMFWGDATTTLIAIIIVALFLPARFDRSGDDEIEKEKSVEGSVWRYLLTRPSLLLFTLCMIGINLVYGQITVALPLQMDAFFGEDGAKLYGWLLMANGIAVLVFTPILARLTNNNRTLSNLILAGMLYAVGFGLIGISNHFMLLLICATIYTAGEVLSVTNTNAHIANESPRNMRGRLAGSVGLAIGFGFGAAPALSGWYIDQFGLAALWPSAGALALISALGLYLLRQRQPD</sequence>
<dbReference type="AlphaFoldDB" id="A0A4R6W1D8"/>
<evidence type="ECO:0000313" key="10">
    <source>
        <dbReference type="Proteomes" id="UP000295391"/>
    </source>
</evidence>
<name>A0A4R6W1D8_9HYPH</name>
<dbReference type="PANTHER" id="PTHR23517">
    <property type="entry name" value="RESISTANCE PROTEIN MDTM, PUTATIVE-RELATED-RELATED"/>
    <property type="match status" value="1"/>
</dbReference>
<keyword evidence="5 7" id="KW-1133">Transmembrane helix</keyword>
<gene>
    <name evidence="9" type="ORF">ATL17_0758</name>
</gene>
<feature type="transmembrane region" description="Helical" evidence="7">
    <location>
        <begin position="165"/>
        <end position="185"/>
    </location>
</feature>
<evidence type="ECO:0000256" key="6">
    <source>
        <dbReference type="ARBA" id="ARBA00023136"/>
    </source>
</evidence>
<dbReference type="RefSeq" id="WP_133571430.1">
    <property type="nucleotide sequence ID" value="NZ_SNYR01000001.1"/>
</dbReference>
<dbReference type="Proteomes" id="UP000295391">
    <property type="component" value="Unassembled WGS sequence"/>
</dbReference>
<evidence type="ECO:0000256" key="2">
    <source>
        <dbReference type="ARBA" id="ARBA00022448"/>
    </source>
</evidence>
<organism evidence="9 10">
    <name type="scientific">Maritalea mobilis</name>
    <dbReference type="NCBI Taxonomy" id="483324"/>
    <lineage>
        <taxon>Bacteria</taxon>
        <taxon>Pseudomonadati</taxon>
        <taxon>Pseudomonadota</taxon>
        <taxon>Alphaproteobacteria</taxon>
        <taxon>Hyphomicrobiales</taxon>
        <taxon>Devosiaceae</taxon>
        <taxon>Maritalea</taxon>
    </lineage>
</organism>
<dbReference type="Pfam" id="PF07690">
    <property type="entry name" value="MFS_1"/>
    <property type="match status" value="1"/>
</dbReference>
<comment type="subcellular location">
    <subcellularLocation>
        <location evidence="1">Cell membrane</location>
        <topology evidence="1">Multi-pass membrane protein</topology>
    </subcellularLocation>
</comment>
<feature type="domain" description="Major facilitator superfamily (MFS) profile" evidence="8">
    <location>
        <begin position="12"/>
        <end position="396"/>
    </location>
</feature>
<feature type="transmembrane region" description="Helical" evidence="7">
    <location>
        <begin position="342"/>
        <end position="365"/>
    </location>
</feature>
<dbReference type="InterPro" id="IPR050171">
    <property type="entry name" value="MFS_Transporters"/>
</dbReference>
<dbReference type="InterPro" id="IPR036259">
    <property type="entry name" value="MFS_trans_sf"/>
</dbReference>
<keyword evidence="6 7" id="KW-0472">Membrane</keyword>
<feature type="transmembrane region" description="Helical" evidence="7">
    <location>
        <begin position="285"/>
        <end position="301"/>
    </location>
</feature>
<dbReference type="SUPFAM" id="SSF103473">
    <property type="entry name" value="MFS general substrate transporter"/>
    <property type="match status" value="1"/>
</dbReference>
<feature type="transmembrane region" description="Helical" evidence="7">
    <location>
        <begin position="253"/>
        <end position="273"/>
    </location>
</feature>
<proteinExistence type="predicted"/>
<feature type="transmembrane region" description="Helical" evidence="7">
    <location>
        <begin position="217"/>
        <end position="241"/>
    </location>
</feature>
<feature type="transmembrane region" description="Helical" evidence="7">
    <location>
        <begin position="135"/>
        <end position="159"/>
    </location>
</feature>
<keyword evidence="2" id="KW-0813">Transport</keyword>
<dbReference type="PROSITE" id="PS50850">
    <property type="entry name" value="MFS"/>
    <property type="match status" value="1"/>
</dbReference>
<dbReference type="PANTHER" id="PTHR23517:SF2">
    <property type="entry name" value="MULTIDRUG RESISTANCE PROTEIN MDTH"/>
    <property type="match status" value="1"/>
</dbReference>
<dbReference type="Gene3D" id="1.20.1250.20">
    <property type="entry name" value="MFS general substrate transporter like domains"/>
    <property type="match status" value="1"/>
</dbReference>
<evidence type="ECO:0000256" key="3">
    <source>
        <dbReference type="ARBA" id="ARBA00022475"/>
    </source>
</evidence>
<keyword evidence="10" id="KW-1185">Reference proteome</keyword>
<comment type="caution">
    <text evidence="9">The sequence shown here is derived from an EMBL/GenBank/DDBJ whole genome shotgun (WGS) entry which is preliminary data.</text>
</comment>
<protein>
    <submittedName>
        <fullName evidence="9">Putative MFS family arabinose efflux permease</fullName>
    </submittedName>
</protein>
<evidence type="ECO:0000256" key="5">
    <source>
        <dbReference type="ARBA" id="ARBA00022989"/>
    </source>
</evidence>
<evidence type="ECO:0000313" key="9">
    <source>
        <dbReference type="EMBL" id="TDQ66755.1"/>
    </source>
</evidence>
<dbReference type="CDD" id="cd17329">
    <property type="entry name" value="MFS_MdtH_MDR_like"/>
    <property type="match status" value="1"/>
</dbReference>
<feature type="transmembrane region" description="Helical" evidence="7">
    <location>
        <begin position="307"/>
        <end position="330"/>
    </location>
</feature>
<dbReference type="EMBL" id="SNYR01000001">
    <property type="protein sequence ID" value="TDQ66755.1"/>
    <property type="molecule type" value="Genomic_DNA"/>
</dbReference>
<evidence type="ECO:0000259" key="8">
    <source>
        <dbReference type="PROSITE" id="PS50850"/>
    </source>
</evidence>
<evidence type="ECO:0000256" key="1">
    <source>
        <dbReference type="ARBA" id="ARBA00004651"/>
    </source>
</evidence>